<accession>A0A4S3H741</accession>
<reference evidence="5 7" key="2">
    <citation type="submission" date="2019-07" db="EMBL/GenBank/DDBJ databases">
        <title>Genome sequencing of Bacteroides fragilis.</title>
        <authorList>
            <person name="Galasyn E.V."/>
            <person name="Ruoff K.L."/>
            <person name="Price C.E."/>
            <person name="Valls R.A."/>
            <person name="O'Toole G.A."/>
        </authorList>
    </citation>
    <scope>NUCLEOTIDE SEQUENCE [LARGE SCALE GENOMIC DNA]</scope>
    <source>
        <strain evidence="5 7">AD135F_1B</strain>
    </source>
</reference>
<dbReference type="PROSITE" id="PS50005">
    <property type="entry name" value="TPR"/>
    <property type="match status" value="1"/>
</dbReference>
<dbReference type="Gene3D" id="3.30.1330.60">
    <property type="entry name" value="OmpA-like domain"/>
    <property type="match status" value="1"/>
</dbReference>
<gene>
    <name evidence="6" type="ORF">FSA03_12380</name>
    <name evidence="5" type="ORF">FSA06_13645</name>
</gene>
<evidence type="ECO:0000256" key="1">
    <source>
        <dbReference type="PROSITE-ProRule" id="PRU00339"/>
    </source>
</evidence>
<dbReference type="AlphaFoldDB" id="A0A4S3H741"/>
<dbReference type="SUPFAM" id="SSF103088">
    <property type="entry name" value="OmpA-like"/>
    <property type="match status" value="1"/>
</dbReference>
<protein>
    <submittedName>
        <fullName evidence="6">DUF3868 domain-containing protein</fullName>
    </submittedName>
</protein>
<dbReference type="Gene3D" id="1.25.40.10">
    <property type="entry name" value="Tetratricopeptide repeat domain"/>
    <property type="match status" value="1"/>
</dbReference>
<dbReference type="PROSITE" id="PS51123">
    <property type="entry name" value="OMPA_2"/>
    <property type="match status" value="1"/>
</dbReference>
<dbReference type="EMBL" id="VOHV01000005">
    <property type="protein sequence ID" value="TWV41165.1"/>
    <property type="molecule type" value="Genomic_DNA"/>
</dbReference>
<comment type="caution">
    <text evidence="6">The sequence shown here is derived from an EMBL/GenBank/DDBJ whole genome shotgun (WGS) entry which is preliminary data.</text>
</comment>
<feature type="repeat" description="TPR" evidence="1">
    <location>
        <begin position="437"/>
        <end position="470"/>
    </location>
</feature>
<keyword evidence="2" id="KW-0472">Membrane</keyword>
<keyword evidence="3" id="KW-0732">Signal</keyword>
<dbReference type="Proteomes" id="UP000319026">
    <property type="component" value="Unassembled WGS sequence"/>
</dbReference>
<evidence type="ECO:0000256" key="3">
    <source>
        <dbReference type="SAM" id="SignalP"/>
    </source>
</evidence>
<name>A0A4S3H741_BACFG</name>
<dbReference type="SUPFAM" id="SSF48452">
    <property type="entry name" value="TPR-like"/>
    <property type="match status" value="1"/>
</dbReference>
<dbReference type="InterPro" id="IPR006665">
    <property type="entry name" value="OmpA-like"/>
</dbReference>
<dbReference type="InterPro" id="IPR011990">
    <property type="entry name" value="TPR-like_helical_dom_sf"/>
</dbReference>
<reference evidence="6 8" key="1">
    <citation type="submission" date="2019-07" db="EMBL/GenBank/DDBJ databases">
        <title>Genome Sequencing of Bacteroides fragilis.</title>
        <authorList>
            <person name="Pinto K.M."/>
            <person name="Ruoff K.L."/>
            <person name="Price C.E."/>
            <person name="Valls R.A."/>
            <person name="O'Toole G.A."/>
        </authorList>
    </citation>
    <scope>NUCLEOTIDE SEQUENCE [LARGE SCALE GENOMIC DNA]</scope>
    <source>
        <strain evidence="6 8">AD135F_3B</strain>
    </source>
</reference>
<dbReference type="InterPro" id="IPR036737">
    <property type="entry name" value="OmpA-like_sf"/>
</dbReference>
<dbReference type="Pfam" id="PF00691">
    <property type="entry name" value="OmpA"/>
    <property type="match status" value="1"/>
</dbReference>
<evidence type="ECO:0000313" key="8">
    <source>
        <dbReference type="Proteomes" id="UP000319026"/>
    </source>
</evidence>
<evidence type="ECO:0000313" key="7">
    <source>
        <dbReference type="Proteomes" id="UP000315444"/>
    </source>
</evidence>
<feature type="domain" description="OmpA-like" evidence="4">
    <location>
        <begin position="187"/>
        <end position="314"/>
    </location>
</feature>
<organism evidence="6 8">
    <name type="scientific">Bacteroides fragilis</name>
    <dbReference type="NCBI Taxonomy" id="817"/>
    <lineage>
        <taxon>Bacteria</taxon>
        <taxon>Pseudomonadati</taxon>
        <taxon>Bacteroidota</taxon>
        <taxon>Bacteroidia</taxon>
        <taxon>Bacteroidales</taxon>
        <taxon>Bacteroidaceae</taxon>
        <taxon>Bacteroides</taxon>
    </lineage>
</organism>
<dbReference type="Pfam" id="PF12984">
    <property type="entry name" value="DUF3868"/>
    <property type="match status" value="1"/>
</dbReference>
<sequence>MKDMKKFYFLILGIVLCGMVAQAQNSYEGHIGFGQHHVVRKGGELNVEVSLDLGAVKLAAQQMIVLTPVLRSTEGEEQQQLAPVVIAGPRRYRVLKRSLAFGTDNFEMSPMLVEKRKSGTPQTVNLHFGLPYHEWMRRAELILREEVTGCADCPVSQGDHTVITSVFDEQFTPRYELSYVTPPVEPLKQRSETHTAYLNFEVDKYVLLRNYKNNANVLADVDRIVNEIQNDSNLTVTEFRVTGYASPEGNYSRNMKLSENRALAFVGYLQNHGGVDESLLTVDWKGEDWSGLRREVAASSLIDKGAILAVIDGHTDFATRKNRLQALNGGTTYRMLLRDYYPPLRRNEYTISYVARAFNVDEAKQLIKTKPQYLSLNEMFLVANTYPKDSGEFKEVFDIAARIYPDDPVARLNTAALELENGAIDAAIVRLQKSDMPEAWNNLGIAYILKQDYKKGGEYLEKAIDAGIQAAAYNMGQLAAWLKTQE</sequence>
<evidence type="ECO:0000256" key="2">
    <source>
        <dbReference type="PROSITE-ProRule" id="PRU00473"/>
    </source>
</evidence>
<evidence type="ECO:0000313" key="6">
    <source>
        <dbReference type="EMBL" id="TWV48222.1"/>
    </source>
</evidence>
<dbReference type="InterPro" id="IPR019734">
    <property type="entry name" value="TPR_rpt"/>
</dbReference>
<dbReference type="GO" id="GO:0016020">
    <property type="term" value="C:membrane"/>
    <property type="evidence" value="ECO:0007669"/>
    <property type="project" value="UniProtKB-UniRule"/>
</dbReference>
<dbReference type="InterPro" id="IPR024480">
    <property type="entry name" value="DUF3868"/>
</dbReference>
<keyword evidence="1" id="KW-0802">TPR repeat</keyword>
<dbReference type="EMBL" id="VOHT01000005">
    <property type="protein sequence ID" value="TWV48222.1"/>
    <property type="molecule type" value="Genomic_DNA"/>
</dbReference>
<dbReference type="Proteomes" id="UP000315444">
    <property type="component" value="Unassembled WGS sequence"/>
</dbReference>
<evidence type="ECO:0000259" key="4">
    <source>
        <dbReference type="PROSITE" id="PS51123"/>
    </source>
</evidence>
<evidence type="ECO:0000313" key="5">
    <source>
        <dbReference type="EMBL" id="TWV41165.1"/>
    </source>
</evidence>
<feature type="signal peptide" evidence="3">
    <location>
        <begin position="1"/>
        <end position="23"/>
    </location>
</feature>
<proteinExistence type="predicted"/>
<feature type="chain" id="PRO_5044089197" evidence="3">
    <location>
        <begin position="24"/>
        <end position="486"/>
    </location>
</feature>